<evidence type="ECO:0000256" key="1">
    <source>
        <dbReference type="SAM" id="MobiDB-lite"/>
    </source>
</evidence>
<keyword evidence="2" id="KW-0732">Signal</keyword>
<feature type="domain" description="Adaptor protein ClpS core" evidence="3">
    <location>
        <begin position="99"/>
        <end position="162"/>
    </location>
</feature>
<dbReference type="Pfam" id="PF02617">
    <property type="entry name" value="ClpS"/>
    <property type="match status" value="1"/>
</dbReference>
<organism evidence="4 5">
    <name type="scientific">Cylindrotheca closterium</name>
    <dbReference type="NCBI Taxonomy" id="2856"/>
    <lineage>
        <taxon>Eukaryota</taxon>
        <taxon>Sar</taxon>
        <taxon>Stramenopiles</taxon>
        <taxon>Ochrophyta</taxon>
        <taxon>Bacillariophyta</taxon>
        <taxon>Bacillariophyceae</taxon>
        <taxon>Bacillariophycidae</taxon>
        <taxon>Bacillariales</taxon>
        <taxon>Bacillariaceae</taxon>
        <taxon>Cylindrotheca</taxon>
    </lineage>
</organism>
<name>A0AAD2FH28_9STRA</name>
<feature type="compositionally biased region" description="Basic and acidic residues" evidence="1">
    <location>
        <begin position="82"/>
        <end position="92"/>
    </location>
</feature>
<dbReference type="InterPro" id="IPR003769">
    <property type="entry name" value="ClpS_core"/>
</dbReference>
<evidence type="ECO:0000313" key="5">
    <source>
        <dbReference type="Proteomes" id="UP001295423"/>
    </source>
</evidence>
<comment type="caution">
    <text evidence="4">The sequence shown here is derived from an EMBL/GenBank/DDBJ whole genome shotgun (WGS) entry which is preliminary data.</text>
</comment>
<dbReference type="GO" id="GO:0030163">
    <property type="term" value="P:protein catabolic process"/>
    <property type="evidence" value="ECO:0007669"/>
    <property type="project" value="InterPro"/>
</dbReference>
<dbReference type="Proteomes" id="UP001295423">
    <property type="component" value="Unassembled WGS sequence"/>
</dbReference>
<keyword evidence="5" id="KW-1185">Reference proteome</keyword>
<dbReference type="EMBL" id="CAKOGP040000668">
    <property type="protein sequence ID" value="CAJ1937802.1"/>
    <property type="molecule type" value="Genomic_DNA"/>
</dbReference>
<feature type="chain" id="PRO_5041934910" description="Adaptor protein ClpS core domain-containing protein" evidence="2">
    <location>
        <begin position="31"/>
        <end position="175"/>
    </location>
</feature>
<dbReference type="SUPFAM" id="SSF54736">
    <property type="entry name" value="ClpS-like"/>
    <property type="match status" value="1"/>
</dbReference>
<dbReference type="InterPro" id="IPR014719">
    <property type="entry name" value="Ribosomal_bL12_C/ClpS-like"/>
</dbReference>
<sequence>MMMNLLSKPFATVFVTTFLLLLASSSCCQALTSSPTANRISSIMPLYSAASAAAATTLAPEAPSVTKVTRTSTTAPTVTPDKVNDKSAEQSDFKGDGSLWEIRILDNDHHFDYQVAEILVKVAELSELQAFRAMRTAEKQGSCSIGEYDYEMAEHYTHALLDHQLGCEMNPLGFM</sequence>
<accession>A0AAD2FH28</accession>
<protein>
    <recommendedName>
        <fullName evidence="3">Adaptor protein ClpS core domain-containing protein</fullName>
    </recommendedName>
</protein>
<gene>
    <name evidence="4" type="ORF">CYCCA115_LOCUS5825</name>
</gene>
<evidence type="ECO:0000256" key="2">
    <source>
        <dbReference type="SAM" id="SignalP"/>
    </source>
</evidence>
<feature type="signal peptide" evidence="2">
    <location>
        <begin position="1"/>
        <end position="30"/>
    </location>
</feature>
<dbReference type="AlphaFoldDB" id="A0AAD2FH28"/>
<reference evidence="4" key="1">
    <citation type="submission" date="2023-08" db="EMBL/GenBank/DDBJ databases">
        <authorList>
            <person name="Audoor S."/>
            <person name="Bilcke G."/>
        </authorList>
    </citation>
    <scope>NUCLEOTIDE SEQUENCE</scope>
</reference>
<dbReference type="Gene3D" id="3.30.1390.10">
    <property type="match status" value="1"/>
</dbReference>
<evidence type="ECO:0000313" key="4">
    <source>
        <dbReference type="EMBL" id="CAJ1937802.1"/>
    </source>
</evidence>
<feature type="compositionally biased region" description="Low complexity" evidence="1">
    <location>
        <begin position="65"/>
        <end position="80"/>
    </location>
</feature>
<feature type="region of interest" description="Disordered" evidence="1">
    <location>
        <begin position="65"/>
        <end position="92"/>
    </location>
</feature>
<proteinExistence type="predicted"/>
<evidence type="ECO:0000259" key="3">
    <source>
        <dbReference type="Pfam" id="PF02617"/>
    </source>
</evidence>